<dbReference type="Proteomes" id="UP001219219">
    <property type="component" value="Plasmid pEA7_2"/>
</dbReference>
<accession>A0AAX3MT00</accession>
<keyword evidence="3 6" id="KW-0815">Transposition</keyword>
<sequence length="420" mass="48058">MSQPFDFDKALKALQSGQALTGKDGILTPLIRQLTEVAALSAEPEAHLAQDVEANRKNGSGKKTIKAPTDTFELATPRDRNGTFEPQLVKMYQTKLSDDIERKIIRLFALGMSYQNISREIEELYAFSVSTATISAVTDKVIPELKQWQQCPLEKVYPFVWLDAIHYKTREDGRYQSKAVYTVLALNLEGKKEVLGLYLSESEGANFWLSVLSDLQNRGEEDILIACVDRLTGFPEAINSIYPQTEFQLCVIHQIRNSIKYVASKHHKAFMADLKPVYCGVSKEAAETALDELEAKWGQQYPVVLQSWRRKWENLSAYFRYPANIRKVIYTTNAIESVHRQFRKLTKTKGAFPNENSLLKLLYLGLMNSQEKWTMPIQSWNLTLSQLSIYFEGRLNTVKVALPQPGWRFSCQWTHYPLPE</sequence>
<keyword evidence="5 6" id="KW-0233">DNA recombination</keyword>
<keyword evidence="7" id="KW-0614">Plasmid</keyword>
<dbReference type="Pfam" id="PF00872">
    <property type="entry name" value="Transposase_mut"/>
    <property type="match status" value="1"/>
</dbReference>
<dbReference type="AlphaFoldDB" id="A0AAX3MT00"/>
<keyword evidence="4 6" id="KW-0238">DNA-binding</keyword>
<protein>
    <recommendedName>
        <fullName evidence="6">Mutator family transposase</fullName>
    </recommendedName>
</protein>
<evidence type="ECO:0000256" key="5">
    <source>
        <dbReference type="ARBA" id="ARBA00023172"/>
    </source>
</evidence>
<evidence type="ECO:0000256" key="3">
    <source>
        <dbReference type="ARBA" id="ARBA00022578"/>
    </source>
</evidence>
<proteinExistence type="inferred from homology"/>
<evidence type="ECO:0000313" key="7">
    <source>
        <dbReference type="EMBL" id="WDB31955.1"/>
    </source>
</evidence>
<geneLocation type="plasmid" evidence="7 8">
    <name>pEA7_2</name>
</geneLocation>
<name>A0AAX3MT00_ESCAL</name>
<keyword evidence="6" id="KW-0814">Transposable element</keyword>
<reference evidence="7" key="1">
    <citation type="submission" date="2023-02" db="EMBL/GenBank/DDBJ databases">
        <title>Escherichia albertii as a potential enteropathogen in the light of epidemiological and genomic studies.</title>
        <authorList>
            <person name="Leszczynska K."/>
            <person name="Swiecicka I."/>
            <person name="Daniluk T."/>
            <person name="Lebensztejn D."/>
            <person name="Chmielewska S."/>
            <person name="Leszczynska D."/>
            <person name="Gawor J."/>
            <person name="Kliber M."/>
        </authorList>
    </citation>
    <scope>NUCLEOTIDE SEQUENCE</scope>
    <source>
        <strain evidence="7">BIA_7</strain>
        <plasmid evidence="7">pEA7_2</plasmid>
    </source>
</reference>
<dbReference type="GO" id="GO:0003677">
    <property type="term" value="F:DNA binding"/>
    <property type="evidence" value="ECO:0007669"/>
    <property type="project" value="UniProtKB-UniRule"/>
</dbReference>
<dbReference type="PANTHER" id="PTHR33217:SF8">
    <property type="entry name" value="MUTATOR FAMILY TRANSPOSASE"/>
    <property type="match status" value="1"/>
</dbReference>
<comment type="function">
    <text evidence="1 6">Required for the transposition of the insertion element.</text>
</comment>
<dbReference type="GO" id="GO:0004803">
    <property type="term" value="F:transposase activity"/>
    <property type="evidence" value="ECO:0007669"/>
    <property type="project" value="UniProtKB-UniRule"/>
</dbReference>
<evidence type="ECO:0000313" key="8">
    <source>
        <dbReference type="Proteomes" id="UP001219219"/>
    </source>
</evidence>
<evidence type="ECO:0000256" key="6">
    <source>
        <dbReference type="RuleBase" id="RU365089"/>
    </source>
</evidence>
<dbReference type="GO" id="GO:0006313">
    <property type="term" value="P:DNA transposition"/>
    <property type="evidence" value="ECO:0007669"/>
    <property type="project" value="UniProtKB-UniRule"/>
</dbReference>
<gene>
    <name evidence="7" type="ORF">PS049_26125</name>
</gene>
<organism evidence="7 8">
    <name type="scientific">Escherichia albertii</name>
    <dbReference type="NCBI Taxonomy" id="208962"/>
    <lineage>
        <taxon>Bacteria</taxon>
        <taxon>Pseudomonadati</taxon>
        <taxon>Pseudomonadota</taxon>
        <taxon>Gammaproteobacteria</taxon>
        <taxon>Enterobacterales</taxon>
        <taxon>Enterobacteriaceae</taxon>
        <taxon>Escherichia</taxon>
    </lineage>
</organism>
<evidence type="ECO:0000256" key="4">
    <source>
        <dbReference type="ARBA" id="ARBA00023125"/>
    </source>
</evidence>
<dbReference type="PANTHER" id="PTHR33217">
    <property type="entry name" value="TRANSPOSASE FOR INSERTION SEQUENCE ELEMENT IS1081"/>
    <property type="match status" value="1"/>
</dbReference>
<evidence type="ECO:0000256" key="2">
    <source>
        <dbReference type="ARBA" id="ARBA00010961"/>
    </source>
</evidence>
<dbReference type="InterPro" id="IPR001207">
    <property type="entry name" value="Transposase_mutator"/>
</dbReference>
<dbReference type="NCBIfam" id="NF033543">
    <property type="entry name" value="transpos_IS256"/>
    <property type="match status" value="1"/>
</dbReference>
<evidence type="ECO:0000256" key="1">
    <source>
        <dbReference type="ARBA" id="ARBA00002190"/>
    </source>
</evidence>
<dbReference type="EMBL" id="CP117564">
    <property type="protein sequence ID" value="WDB31955.1"/>
    <property type="molecule type" value="Genomic_DNA"/>
</dbReference>
<comment type="similarity">
    <text evidence="2 6">Belongs to the transposase mutator family.</text>
</comment>